<protein>
    <submittedName>
        <fullName evidence="2">Uncharacterized protein</fullName>
    </submittedName>
</protein>
<evidence type="ECO:0000313" key="1">
    <source>
        <dbReference type="Proteomes" id="UP000887565"/>
    </source>
</evidence>
<dbReference type="Proteomes" id="UP000887565">
    <property type="component" value="Unplaced"/>
</dbReference>
<reference evidence="2" key="1">
    <citation type="submission" date="2022-11" db="UniProtKB">
        <authorList>
            <consortium name="WormBaseParasite"/>
        </authorList>
    </citation>
    <scope>IDENTIFICATION</scope>
</reference>
<proteinExistence type="predicted"/>
<sequence>MLDEQVFGARGSARRANICSPSMLDEQFARSCVRQASPSTAPNLLAEPWQLFRQSIQNVLLAQHAQRSRTFFYYPEHAGRANFSCSGFGSPVYSQDVVSVNKYQESHFKIFKQGVLDAYYTDEQALSVS</sequence>
<name>A0A915KVD2_ROMCU</name>
<accession>A0A915KVD2</accession>
<evidence type="ECO:0000313" key="2">
    <source>
        <dbReference type="WBParaSite" id="nRc.2.0.1.t42755-RA"/>
    </source>
</evidence>
<dbReference type="WBParaSite" id="nRc.2.0.1.t42755-RA">
    <property type="protein sequence ID" value="nRc.2.0.1.t42755-RA"/>
    <property type="gene ID" value="nRc.2.0.1.g42755"/>
</dbReference>
<keyword evidence="1" id="KW-1185">Reference proteome</keyword>
<organism evidence="1 2">
    <name type="scientific">Romanomermis culicivorax</name>
    <name type="common">Nematode worm</name>
    <dbReference type="NCBI Taxonomy" id="13658"/>
    <lineage>
        <taxon>Eukaryota</taxon>
        <taxon>Metazoa</taxon>
        <taxon>Ecdysozoa</taxon>
        <taxon>Nematoda</taxon>
        <taxon>Enoplea</taxon>
        <taxon>Dorylaimia</taxon>
        <taxon>Mermithida</taxon>
        <taxon>Mermithoidea</taxon>
        <taxon>Mermithidae</taxon>
        <taxon>Romanomermis</taxon>
    </lineage>
</organism>
<dbReference type="AlphaFoldDB" id="A0A915KVD2"/>